<dbReference type="OrthoDB" id="9776369at2"/>
<keyword evidence="4" id="KW-1185">Reference proteome</keyword>
<dbReference type="InterPro" id="IPR056778">
    <property type="entry name" value="UPF0261_C"/>
</dbReference>
<dbReference type="HOGENOM" id="CLU_036813_1_0_0"/>
<reference evidence="3 4" key="1">
    <citation type="submission" date="2007-08" db="EMBL/GenBank/DDBJ databases">
        <title>Complete sequence of Roseiflexus castenholzii DSM 13941.</title>
        <authorList>
            <consortium name="US DOE Joint Genome Institute"/>
            <person name="Copeland A."/>
            <person name="Lucas S."/>
            <person name="Lapidus A."/>
            <person name="Barry K."/>
            <person name="Glavina del Rio T."/>
            <person name="Dalin E."/>
            <person name="Tice H."/>
            <person name="Pitluck S."/>
            <person name="Thompson L.S."/>
            <person name="Brettin T."/>
            <person name="Bruce D."/>
            <person name="Detter J.C."/>
            <person name="Han C."/>
            <person name="Tapia R."/>
            <person name="Schmutz J."/>
            <person name="Larimer F."/>
            <person name="Land M."/>
            <person name="Hauser L."/>
            <person name="Kyrpides N."/>
            <person name="Mikhailova N."/>
            <person name="Bryant D.A."/>
            <person name="Hanada S."/>
            <person name="Tsukatani Y."/>
            <person name="Richardson P."/>
        </authorList>
    </citation>
    <scope>NUCLEOTIDE SEQUENCE [LARGE SCALE GENOMIC DNA]</scope>
    <source>
        <strain evidence="4">DSM 13941 / HLO8</strain>
    </source>
</reference>
<evidence type="ECO:0000259" key="1">
    <source>
        <dbReference type="Pfam" id="PF06792"/>
    </source>
</evidence>
<dbReference type="PANTHER" id="PTHR31862:SF1">
    <property type="entry name" value="UPF0261 DOMAIN PROTEIN (AFU_ORTHOLOGUE AFUA_1G10120)"/>
    <property type="match status" value="1"/>
</dbReference>
<organism evidence="3 4">
    <name type="scientific">Roseiflexus castenholzii (strain DSM 13941 / HLO8)</name>
    <dbReference type="NCBI Taxonomy" id="383372"/>
    <lineage>
        <taxon>Bacteria</taxon>
        <taxon>Bacillati</taxon>
        <taxon>Chloroflexota</taxon>
        <taxon>Chloroflexia</taxon>
        <taxon>Chloroflexales</taxon>
        <taxon>Roseiflexineae</taxon>
        <taxon>Roseiflexaceae</taxon>
        <taxon>Roseiflexus</taxon>
    </lineage>
</organism>
<dbReference type="STRING" id="383372.Rcas_2398"/>
<evidence type="ECO:0000313" key="4">
    <source>
        <dbReference type="Proteomes" id="UP000000263"/>
    </source>
</evidence>
<dbReference type="NCBIfam" id="NF002674">
    <property type="entry name" value="PRK02399.1-2"/>
    <property type="match status" value="1"/>
</dbReference>
<dbReference type="InterPro" id="IPR008322">
    <property type="entry name" value="UPF0261"/>
</dbReference>
<evidence type="ECO:0000313" key="3">
    <source>
        <dbReference type="EMBL" id="ABU58479.1"/>
    </source>
</evidence>
<dbReference type="CDD" id="cd15488">
    <property type="entry name" value="Tm-1-like"/>
    <property type="match status" value="1"/>
</dbReference>
<dbReference type="Gene3D" id="3.40.50.12020">
    <property type="entry name" value="Uncharacterised protein family UPF0261, NN domain"/>
    <property type="match status" value="1"/>
</dbReference>
<evidence type="ECO:0000259" key="2">
    <source>
        <dbReference type="Pfam" id="PF23189"/>
    </source>
</evidence>
<dbReference type="InterPro" id="IPR051353">
    <property type="entry name" value="Tobamovirus_resist_UPF0261"/>
</dbReference>
<dbReference type="PIRSF" id="PIRSF033271">
    <property type="entry name" value="UCP033271"/>
    <property type="match status" value="1"/>
</dbReference>
<feature type="domain" description="UPF0261" evidence="2">
    <location>
        <begin position="186"/>
        <end position="400"/>
    </location>
</feature>
<dbReference type="Gene3D" id="3.40.50.12030">
    <property type="entry name" value="Uncharacterised protein family UPF0261, NC domain"/>
    <property type="match status" value="1"/>
</dbReference>
<dbReference type="Proteomes" id="UP000000263">
    <property type="component" value="Chromosome"/>
</dbReference>
<dbReference type="AlphaFoldDB" id="A7NLT1"/>
<dbReference type="Pfam" id="PF23189">
    <property type="entry name" value="UPF0261_C"/>
    <property type="match status" value="1"/>
</dbReference>
<accession>A7NLT1</accession>
<dbReference type="Pfam" id="PF06792">
    <property type="entry name" value="UPF0261"/>
    <property type="match status" value="1"/>
</dbReference>
<feature type="domain" description="UPF0261" evidence="1">
    <location>
        <begin position="4"/>
        <end position="177"/>
    </location>
</feature>
<dbReference type="InterPro" id="IPR044122">
    <property type="entry name" value="UPF0261_N"/>
</dbReference>
<dbReference type="EMBL" id="CP000804">
    <property type="protein sequence ID" value="ABU58479.1"/>
    <property type="molecule type" value="Genomic_DNA"/>
</dbReference>
<dbReference type="PANTHER" id="PTHR31862">
    <property type="entry name" value="UPF0261 DOMAIN PROTEIN (AFU_ORTHOLOGUE AFUA_1G10120)"/>
    <property type="match status" value="1"/>
</dbReference>
<dbReference type="eggNOG" id="COG5441">
    <property type="taxonomic scope" value="Bacteria"/>
</dbReference>
<gene>
    <name evidence="3" type="ordered locus">Rcas_2398</name>
</gene>
<name>A7NLT1_ROSCS</name>
<dbReference type="RefSeq" id="WP_012120903.1">
    <property type="nucleotide sequence ID" value="NC_009767.1"/>
</dbReference>
<dbReference type="KEGG" id="rca:Rcas_2398"/>
<proteinExistence type="predicted"/>
<sequence>MTRTVVLVGALDTKGREFAFVRDLIAQRGLQTLVVDFGVMGEPAFPPDIARAEVAAAGNGDLSVLADGHHKDEAMRVMAEGLAKVVRRLYDEGRLHGILGMGGSGGTSIATAAMRTLPVGVPKVMVSTVGGGDVSAYAGTKDIMFLPSVVDVAGINRISRAIYSNAAGAISGMVSMEMPQATEDAPLIVASMFGNTTAAVDNARSMLEAAGYEVLVFHATGTGGRAMEGLIADGYITASLDITTTELADEVCGGVLSAGPERCLAAARAGIPTVLVPGCVDMANFWGIDTVPEQYRDRKLYRWNPNVTLMRTNVEENVRIGELLARAANESRGPVAVLIPLKGVSMLDSPGGDFWDPEADRACFETIKHHLKPDVPYIEIDANINDPAFSNQVAQTLLDLIAQTGRTGQEA</sequence>
<protein>
    <submittedName>
        <fullName evidence="3">Uncharacterized protein</fullName>
    </submittedName>
</protein>